<dbReference type="GO" id="GO:0030973">
    <property type="term" value="F:molybdate ion binding"/>
    <property type="evidence" value="ECO:0007669"/>
    <property type="project" value="TreeGrafter"/>
</dbReference>
<dbReference type="InterPro" id="IPR050682">
    <property type="entry name" value="ModA/WtpA"/>
</dbReference>
<name>A0A382G4F1_9ZZZZ</name>
<dbReference type="SUPFAM" id="SSF53850">
    <property type="entry name" value="Periplasmic binding protein-like II"/>
    <property type="match status" value="2"/>
</dbReference>
<evidence type="ECO:0000313" key="1">
    <source>
        <dbReference type="EMBL" id="SVB69427.1"/>
    </source>
</evidence>
<dbReference type="AlphaFoldDB" id="A0A382G4F1"/>
<dbReference type="PANTHER" id="PTHR30632:SF0">
    <property type="entry name" value="SULFATE-BINDING PROTEIN"/>
    <property type="match status" value="1"/>
</dbReference>
<dbReference type="Gene3D" id="3.40.190.10">
    <property type="entry name" value="Periplasmic binding protein-like II"/>
    <property type="match status" value="2"/>
</dbReference>
<gene>
    <name evidence="1" type="ORF">METZ01_LOCUS222281</name>
</gene>
<feature type="non-terminal residue" evidence="1">
    <location>
        <position position="1"/>
    </location>
</feature>
<proteinExistence type="predicted"/>
<evidence type="ECO:0008006" key="2">
    <source>
        <dbReference type="Google" id="ProtNLM"/>
    </source>
</evidence>
<dbReference type="EMBL" id="UINC01053197">
    <property type="protein sequence ID" value="SVB69427.1"/>
    <property type="molecule type" value="Genomic_DNA"/>
</dbReference>
<dbReference type="Pfam" id="PF13531">
    <property type="entry name" value="SBP_bac_11"/>
    <property type="match status" value="2"/>
</dbReference>
<reference evidence="1" key="1">
    <citation type="submission" date="2018-05" db="EMBL/GenBank/DDBJ databases">
        <authorList>
            <person name="Lanie J.A."/>
            <person name="Ng W.-L."/>
            <person name="Kazmierczak K.M."/>
            <person name="Andrzejewski T.M."/>
            <person name="Davidsen T.M."/>
            <person name="Wayne K.J."/>
            <person name="Tettelin H."/>
            <person name="Glass J.I."/>
            <person name="Rusch D."/>
            <person name="Podicherti R."/>
            <person name="Tsui H.-C.T."/>
            <person name="Winkler M.E."/>
        </authorList>
    </citation>
    <scope>NUCLEOTIDE SEQUENCE</scope>
</reference>
<organism evidence="1">
    <name type="scientific">marine metagenome</name>
    <dbReference type="NCBI Taxonomy" id="408172"/>
    <lineage>
        <taxon>unclassified sequences</taxon>
        <taxon>metagenomes</taxon>
        <taxon>ecological metagenomes</taxon>
    </lineage>
</organism>
<dbReference type="PANTHER" id="PTHR30632">
    <property type="entry name" value="MOLYBDATE-BINDING PERIPLASMIC PROTEIN"/>
    <property type="match status" value="1"/>
</dbReference>
<accession>A0A382G4F1</accession>
<protein>
    <recommendedName>
        <fullName evidence="2">Solute-binding protein family 3/N-terminal domain-containing protein</fullName>
    </recommendedName>
</protein>
<sequence>ERSGHWAAVDAAKAASFPTVTEAALAVKENAGTQAAFIWDSVARQFGLRVVELPELAASKADISVAVTATTERPTLALKFARYLAAPTRGGEVFAKHHYVPLPGDEWAEVPQLRVDCGGVNREAVEKTIREFQQREGCEIDVVYAGCGTLVGKMQTGEQGLPDIFMTCDASYLDMAQEKMGNPFGLDLKVSSTRIVMLVAKGNPLGIRSLADLAKRGLRVGTTDPKASTLGALSHELCRETGQFDAIQQNIAMMADTAHTLVQTMEAGRKLDVALVYEANIRHMKDRFATVPLQPKRALAVQNVAASKTTPYPRLSKRLMEQLTSQTSRRRFEQLGFNWEVTGR</sequence>
<dbReference type="GO" id="GO:0015689">
    <property type="term" value="P:molybdate ion transport"/>
    <property type="evidence" value="ECO:0007669"/>
    <property type="project" value="TreeGrafter"/>
</dbReference>